<feature type="transmembrane region" description="Helical" evidence="5">
    <location>
        <begin position="280"/>
        <end position="301"/>
    </location>
</feature>
<evidence type="ECO:0000313" key="7">
    <source>
        <dbReference type="EMBL" id="CAH0537060.1"/>
    </source>
</evidence>
<dbReference type="EMBL" id="CAKLDM010000001">
    <property type="protein sequence ID" value="CAH0537060.1"/>
    <property type="molecule type" value="Genomic_DNA"/>
</dbReference>
<comment type="caution">
    <text evidence="7">The sequence shown here is derived from an EMBL/GenBank/DDBJ whole genome shotgun (WGS) entry which is preliminary data.</text>
</comment>
<feature type="transmembrane region" description="Helical" evidence="5">
    <location>
        <begin position="107"/>
        <end position="128"/>
    </location>
</feature>
<accession>A0ABM9A0M1</accession>
<keyword evidence="8" id="KW-1185">Reference proteome</keyword>
<feature type="domain" description="Inositolphosphotransferase Aur1/Ipt1" evidence="6">
    <location>
        <begin position="139"/>
        <end position="319"/>
    </location>
</feature>
<comment type="subcellular location">
    <subcellularLocation>
        <location evidence="1">Membrane</location>
        <topology evidence="1">Multi-pass membrane protein</topology>
    </subcellularLocation>
</comment>
<evidence type="ECO:0000256" key="3">
    <source>
        <dbReference type="ARBA" id="ARBA00022989"/>
    </source>
</evidence>
<feature type="transmembrane region" description="Helical" evidence="5">
    <location>
        <begin position="77"/>
        <end position="95"/>
    </location>
</feature>
<keyword evidence="4 5" id="KW-0472">Membrane</keyword>
<dbReference type="InterPro" id="IPR026841">
    <property type="entry name" value="Aur1/Ipt1"/>
</dbReference>
<feature type="transmembrane region" description="Helical" evidence="5">
    <location>
        <begin position="256"/>
        <end position="273"/>
    </location>
</feature>
<feature type="transmembrane region" description="Helical" evidence="5">
    <location>
        <begin position="170"/>
        <end position="191"/>
    </location>
</feature>
<evidence type="ECO:0000256" key="1">
    <source>
        <dbReference type="ARBA" id="ARBA00004141"/>
    </source>
</evidence>
<dbReference type="InterPro" id="IPR036938">
    <property type="entry name" value="PAP2/HPO_sf"/>
</dbReference>
<evidence type="ECO:0000256" key="4">
    <source>
        <dbReference type="ARBA" id="ARBA00023136"/>
    </source>
</evidence>
<feature type="transmembrane region" description="Helical" evidence="5">
    <location>
        <begin position="48"/>
        <end position="71"/>
    </location>
</feature>
<dbReference type="SUPFAM" id="SSF48317">
    <property type="entry name" value="Acid phosphatase/Vanadium-dependent haloperoxidase"/>
    <property type="match status" value="1"/>
</dbReference>
<gene>
    <name evidence="7" type="ORF">VMF7928_00896</name>
</gene>
<organism evidence="7 8">
    <name type="scientific">Vibrio marisflavi CECT 7928</name>
    <dbReference type="NCBI Taxonomy" id="634439"/>
    <lineage>
        <taxon>Bacteria</taxon>
        <taxon>Pseudomonadati</taxon>
        <taxon>Pseudomonadota</taxon>
        <taxon>Gammaproteobacteria</taxon>
        <taxon>Vibrionales</taxon>
        <taxon>Vibrionaceae</taxon>
        <taxon>Vibrio</taxon>
    </lineage>
</organism>
<evidence type="ECO:0000256" key="5">
    <source>
        <dbReference type="SAM" id="Phobius"/>
    </source>
</evidence>
<dbReference type="PANTHER" id="PTHR31310:SF7">
    <property type="entry name" value="PA-PHOSPHATASE RELATED-FAMILY PROTEIN DDB_G0268928"/>
    <property type="match status" value="1"/>
</dbReference>
<sequence>MNTSNIDVITSSKPELNRNFRIERIKAPHISKIIRIILNLNYTNKVTLFCYLLTLALSVFSVCVNSMLTHYSSGETYYTKYLFLTMLLCTLMLLVRIYRKHLPAIKLFVPLLCAFFSLVIVLTFSNVLRFTPIHTIDLTLYKLDLMLGIDQNQIMNWVFSHKYLVLVLRLAYASLGFQVIFLTLPIFIFFSQKSSESFLAKLALVNLLGLTIYYFFPTASPASVLSHQHLVSGQINLALAFKQIHQGIIPSDLGDGLISFPSFHIIWSTLYTYTFRTKRWVFYPLLVLNAILACSTFLLGWHYFVDIVGGWFVMAVAIFVVDVYPKLSYKNNKQKTQTCNA</sequence>
<evidence type="ECO:0000259" key="6">
    <source>
        <dbReference type="Pfam" id="PF14378"/>
    </source>
</evidence>
<dbReference type="Gene3D" id="1.20.144.10">
    <property type="entry name" value="Phosphatidic acid phosphatase type 2/haloperoxidase"/>
    <property type="match status" value="1"/>
</dbReference>
<dbReference type="Pfam" id="PF14378">
    <property type="entry name" value="PAP2_3"/>
    <property type="match status" value="1"/>
</dbReference>
<protein>
    <recommendedName>
        <fullName evidence="6">Inositolphosphotransferase Aur1/Ipt1 domain-containing protein</fullName>
    </recommendedName>
</protein>
<feature type="transmembrane region" description="Helical" evidence="5">
    <location>
        <begin position="198"/>
        <end position="216"/>
    </location>
</feature>
<keyword evidence="3 5" id="KW-1133">Transmembrane helix</keyword>
<evidence type="ECO:0000256" key="2">
    <source>
        <dbReference type="ARBA" id="ARBA00022692"/>
    </source>
</evidence>
<dbReference type="InterPro" id="IPR052185">
    <property type="entry name" value="IPC_Synthase-Related"/>
</dbReference>
<reference evidence="7" key="1">
    <citation type="submission" date="2021-11" db="EMBL/GenBank/DDBJ databases">
        <authorList>
            <person name="Rodrigo-Torres L."/>
            <person name="Arahal R. D."/>
            <person name="Lucena T."/>
        </authorList>
    </citation>
    <scope>NUCLEOTIDE SEQUENCE</scope>
    <source>
        <strain evidence="7">CECT 7928</strain>
    </source>
</reference>
<feature type="transmembrane region" description="Helical" evidence="5">
    <location>
        <begin position="307"/>
        <end position="325"/>
    </location>
</feature>
<keyword evidence="2 5" id="KW-0812">Transmembrane</keyword>
<proteinExistence type="predicted"/>
<dbReference type="Proteomes" id="UP000838748">
    <property type="component" value="Unassembled WGS sequence"/>
</dbReference>
<dbReference type="PANTHER" id="PTHR31310">
    <property type="match status" value="1"/>
</dbReference>
<name>A0ABM9A0M1_9VIBR</name>
<evidence type="ECO:0000313" key="8">
    <source>
        <dbReference type="Proteomes" id="UP000838748"/>
    </source>
</evidence>